<dbReference type="Gene3D" id="1.10.533.10">
    <property type="entry name" value="Death Domain, Fas"/>
    <property type="match status" value="1"/>
</dbReference>
<feature type="region of interest" description="Disordered" evidence="2">
    <location>
        <begin position="521"/>
        <end position="671"/>
    </location>
</feature>
<feature type="coiled-coil region" evidence="1">
    <location>
        <begin position="240"/>
        <end position="267"/>
    </location>
</feature>
<name>A0A7M7NCX9_STRPU</name>
<feature type="compositionally biased region" description="Basic and acidic residues" evidence="2">
    <location>
        <begin position="564"/>
        <end position="600"/>
    </location>
</feature>
<dbReference type="KEGG" id="spu:105447147"/>
<dbReference type="AlphaFoldDB" id="A0A7M7NCX9"/>
<evidence type="ECO:0000313" key="3">
    <source>
        <dbReference type="EnsemblMetazoa" id="XP_030834774"/>
    </source>
</evidence>
<evidence type="ECO:0000313" key="4">
    <source>
        <dbReference type="Proteomes" id="UP000007110"/>
    </source>
</evidence>
<keyword evidence="4" id="KW-1185">Reference proteome</keyword>
<reference evidence="3" key="2">
    <citation type="submission" date="2021-01" db="UniProtKB">
        <authorList>
            <consortium name="EnsemblMetazoa"/>
        </authorList>
    </citation>
    <scope>IDENTIFICATION</scope>
</reference>
<feature type="compositionally biased region" description="Polar residues" evidence="2">
    <location>
        <begin position="547"/>
        <end position="563"/>
    </location>
</feature>
<feature type="coiled-coil region" evidence="1">
    <location>
        <begin position="321"/>
        <end position="379"/>
    </location>
</feature>
<organism evidence="3 4">
    <name type="scientific">Strongylocentrotus purpuratus</name>
    <name type="common">Purple sea urchin</name>
    <dbReference type="NCBI Taxonomy" id="7668"/>
    <lineage>
        <taxon>Eukaryota</taxon>
        <taxon>Metazoa</taxon>
        <taxon>Echinodermata</taxon>
        <taxon>Eleutherozoa</taxon>
        <taxon>Echinozoa</taxon>
        <taxon>Echinoidea</taxon>
        <taxon>Euechinoidea</taxon>
        <taxon>Echinacea</taxon>
        <taxon>Camarodonta</taxon>
        <taxon>Echinidea</taxon>
        <taxon>Strongylocentrotidae</taxon>
        <taxon>Strongylocentrotus</taxon>
    </lineage>
</organism>
<keyword evidence="1" id="KW-0175">Coiled coil</keyword>
<feature type="region of interest" description="Disordered" evidence="2">
    <location>
        <begin position="388"/>
        <end position="421"/>
    </location>
</feature>
<dbReference type="PANTHER" id="PTHR24132:SF24">
    <property type="entry name" value="ANKYRIN REPEAT AND SOCS BOX PROTEIN 6"/>
    <property type="match status" value="1"/>
</dbReference>
<accession>A0A7M7NCX9</accession>
<dbReference type="FunFam" id="1.10.533.10:FF:000080">
    <property type="entry name" value="Uncharacterized protein"/>
    <property type="match status" value="1"/>
</dbReference>
<feature type="compositionally biased region" description="Acidic residues" evidence="2">
    <location>
        <begin position="521"/>
        <end position="530"/>
    </location>
</feature>
<dbReference type="InParanoid" id="A0A7M7NCX9"/>
<dbReference type="EnsemblMetazoa" id="XM_030978914">
    <property type="protein sequence ID" value="XP_030834774"/>
    <property type="gene ID" value="LOC105447147"/>
</dbReference>
<dbReference type="RefSeq" id="XP_030834774.1">
    <property type="nucleotide sequence ID" value="XM_030978914.1"/>
</dbReference>
<protein>
    <submittedName>
        <fullName evidence="3">Uncharacterized protein</fullName>
    </submittedName>
</protein>
<proteinExistence type="predicted"/>
<evidence type="ECO:0000256" key="1">
    <source>
        <dbReference type="SAM" id="Coils"/>
    </source>
</evidence>
<feature type="compositionally biased region" description="Polar residues" evidence="2">
    <location>
        <begin position="390"/>
        <end position="405"/>
    </location>
</feature>
<dbReference type="InterPro" id="IPR011029">
    <property type="entry name" value="DEATH-like_dom_sf"/>
</dbReference>
<dbReference type="GeneID" id="105447147"/>
<sequence>MATSSSEIRKGKLDELRHEILSYKPGKAVPCDDERVVFPDKLVIGTIGIPEHAYSIVPVMRSALYGDVEHRKLADEHQTSTDQEYLTDSIYVITREALFPVLNEEIVRDLAGKVGRIVLLLTPSLFDYYQRWIEAIKKLTGHVPICAMVPTWQREDIEEAKDKLKKLGITDIYDLPPIGGNLSDEKRLLRLDLLHECLKKGDEGISADLIQLYSLPSFERLRNQWRKDVTEAQKRHGEDIREEEEAKKLLRGRITDLEQELNDSRASRASIVSEKGRLQDTMKVEQERREHSERAMMENEKRARQIMETYKQREMEFEKKLQSKDLRIETMAENLQGTEEKARRQVDRLKRETWKLRTKIQLESEIRSAEQKKKAETHQWSFIRWVGSGKQAQSGTSSSEDNSTGGLERSDTLQAGEEPPDDEFAGILQQIADDLYDEAKIDSLGGQLGILHGDIQRALMTNMRFNRVTSDGTRHMLKQWREGVSREDERIELRKALQGAKLVNLADLYLSEGVVEGQIDSEYDKEDVNDEQLSARDEASLEEDQIKGQTDTQVLQEATASNDHTPRDGHTGEMDSKTQEDLTDRSRSQHPDNSPERSTKNLDASEVTSEDVSSEKVHAGDDMTNVSSIQPADQSPIHEMQDVPEDMSEIAPLVSLEESPTRNPPSWKKKI</sequence>
<dbReference type="Proteomes" id="UP000007110">
    <property type="component" value="Unassembled WGS sequence"/>
</dbReference>
<reference evidence="4" key="1">
    <citation type="submission" date="2015-02" db="EMBL/GenBank/DDBJ databases">
        <title>Genome sequencing for Strongylocentrotus purpuratus.</title>
        <authorList>
            <person name="Murali S."/>
            <person name="Liu Y."/>
            <person name="Vee V."/>
            <person name="English A."/>
            <person name="Wang M."/>
            <person name="Skinner E."/>
            <person name="Han Y."/>
            <person name="Muzny D.M."/>
            <person name="Worley K.C."/>
            <person name="Gibbs R.A."/>
        </authorList>
    </citation>
    <scope>NUCLEOTIDE SEQUENCE</scope>
</reference>
<feature type="compositionally biased region" description="Polar residues" evidence="2">
    <location>
        <begin position="624"/>
        <end position="633"/>
    </location>
</feature>
<feature type="region of interest" description="Disordered" evidence="2">
    <location>
        <begin position="277"/>
        <end position="296"/>
    </location>
</feature>
<evidence type="ECO:0000256" key="2">
    <source>
        <dbReference type="SAM" id="MobiDB-lite"/>
    </source>
</evidence>
<dbReference type="PANTHER" id="PTHR24132">
    <property type="entry name" value="ANKYRIN REPEAT AND SOCS BOX PROTEIN 6"/>
    <property type="match status" value="1"/>
</dbReference>